<accession>A0ABD1XZ87</accession>
<name>A0ABD1XZ87_9MARC</name>
<evidence type="ECO:0000256" key="6">
    <source>
        <dbReference type="SAM" id="Phobius"/>
    </source>
</evidence>
<dbReference type="Proteomes" id="UP001605036">
    <property type="component" value="Unassembled WGS sequence"/>
</dbReference>
<evidence type="ECO:0000259" key="7">
    <source>
        <dbReference type="Pfam" id="PF03168"/>
    </source>
</evidence>
<dbReference type="SUPFAM" id="SSF117070">
    <property type="entry name" value="LEA14-like"/>
    <property type="match status" value="1"/>
</dbReference>
<dbReference type="AlphaFoldDB" id="A0ABD1XZ87"/>
<evidence type="ECO:0000256" key="5">
    <source>
        <dbReference type="SAM" id="MobiDB-lite"/>
    </source>
</evidence>
<comment type="subcellular location">
    <subcellularLocation>
        <location evidence="1">Membrane</location>
        <topology evidence="1">Single-pass membrane protein</topology>
    </subcellularLocation>
</comment>
<gene>
    <name evidence="8" type="ORF">R1flu_024888</name>
</gene>
<dbReference type="PANTHER" id="PTHR31234:SF2">
    <property type="entry name" value="OS05G0199100 PROTEIN"/>
    <property type="match status" value="1"/>
</dbReference>
<sequence length="229" mass="24739">MAEWVYPEKNAKFAAPPNGTYHNMKEKRTAAPPKVVPVDTDYEPRRRGRTGDSCCRCIACFCAILIALVIALGIGTLVFYLVVHPKAPKYNVSDVRLAAFSVSPASSIDLSSGFVLNAVTTYEVEARNPNEKIGIYYDTININVLSEGVTIGAGRIPPFYQGARNTTLIMGDLRASNVPLKSAAGSALQNAQRSGRIPLFVEVDWLSGHEQKMPSEGIGMNSLSSCSPT</sequence>
<dbReference type="InterPro" id="IPR044839">
    <property type="entry name" value="NDR1-like"/>
</dbReference>
<feature type="domain" description="Late embryogenesis abundant protein LEA-2 subgroup" evidence="7">
    <location>
        <begin position="124"/>
        <end position="199"/>
    </location>
</feature>
<keyword evidence="4 6" id="KW-0472">Membrane</keyword>
<evidence type="ECO:0000256" key="4">
    <source>
        <dbReference type="ARBA" id="ARBA00023136"/>
    </source>
</evidence>
<evidence type="ECO:0000256" key="3">
    <source>
        <dbReference type="ARBA" id="ARBA00022989"/>
    </source>
</evidence>
<comment type="caution">
    <text evidence="8">The sequence shown here is derived from an EMBL/GenBank/DDBJ whole genome shotgun (WGS) entry which is preliminary data.</text>
</comment>
<feature type="transmembrane region" description="Helical" evidence="6">
    <location>
        <begin position="55"/>
        <end position="83"/>
    </location>
</feature>
<reference evidence="8 9" key="1">
    <citation type="submission" date="2024-09" db="EMBL/GenBank/DDBJ databases">
        <title>Chromosome-scale assembly of Riccia fluitans.</title>
        <authorList>
            <person name="Paukszto L."/>
            <person name="Sawicki J."/>
            <person name="Karawczyk K."/>
            <person name="Piernik-Szablinska J."/>
            <person name="Szczecinska M."/>
            <person name="Mazdziarz M."/>
        </authorList>
    </citation>
    <scope>NUCLEOTIDE SEQUENCE [LARGE SCALE GENOMIC DNA]</scope>
    <source>
        <strain evidence="8">Rf_01</strain>
        <tissue evidence="8">Aerial parts of the thallus</tissue>
    </source>
</reference>
<dbReference type="PANTHER" id="PTHR31234">
    <property type="entry name" value="LATE EMBRYOGENESIS ABUNDANT (LEA) HYDROXYPROLINE-RICH GLYCOPROTEIN FAMILY"/>
    <property type="match status" value="1"/>
</dbReference>
<proteinExistence type="predicted"/>
<dbReference type="GO" id="GO:0016020">
    <property type="term" value="C:membrane"/>
    <property type="evidence" value="ECO:0007669"/>
    <property type="project" value="UniProtKB-SubCell"/>
</dbReference>
<protein>
    <recommendedName>
        <fullName evidence="7">Late embryogenesis abundant protein LEA-2 subgroup domain-containing protein</fullName>
    </recommendedName>
</protein>
<evidence type="ECO:0000256" key="2">
    <source>
        <dbReference type="ARBA" id="ARBA00022692"/>
    </source>
</evidence>
<dbReference type="EMBL" id="JBHFFA010000007">
    <property type="protein sequence ID" value="KAL2613196.1"/>
    <property type="molecule type" value="Genomic_DNA"/>
</dbReference>
<keyword evidence="9" id="KW-1185">Reference proteome</keyword>
<feature type="region of interest" description="Disordered" evidence="5">
    <location>
        <begin position="26"/>
        <end position="47"/>
    </location>
</feature>
<dbReference type="InterPro" id="IPR004864">
    <property type="entry name" value="LEA_2"/>
</dbReference>
<evidence type="ECO:0000256" key="1">
    <source>
        <dbReference type="ARBA" id="ARBA00004167"/>
    </source>
</evidence>
<dbReference type="Pfam" id="PF03168">
    <property type="entry name" value="LEA_2"/>
    <property type="match status" value="1"/>
</dbReference>
<keyword evidence="2 6" id="KW-0812">Transmembrane</keyword>
<keyword evidence="3 6" id="KW-1133">Transmembrane helix</keyword>
<evidence type="ECO:0000313" key="8">
    <source>
        <dbReference type="EMBL" id="KAL2613196.1"/>
    </source>
</evidence>
<organism evidence="8 9">
    <name type="scientific">Riccia fluitans</name>
    <dbReference type="NCBI Taxonomy" id="41844"/>
    <lineage>
        <taxon>Eukaryota</taxon>
        <taxon>Viridiplantae</taxon>
        <taxon>Streptophyta</taxon>
        <taxon>Embryophyta</taxon>
        <taxon>Marchantiophyta</taxon>
        <taxon>Marchantiopsida</taxon>
        <taxon>Marchantiidae</taxon>
        <taxon>Marchantiales</taxon>
        <taxon>Ricciaceae</taxon>
        <taxon>Riccia</taxon>
    </lineage>
</organism>
<evidence type="ECO:0000313" key="9">
    <source>
        <dbReference type="Proteomes" id="UP001605036"/>
    </source>
</evidence>